<evidence type="ECO:0000313" key="8">
    <source>
        <dbReference type="Proteomes" id="UP000008915"/>
    </source>
</evidence>
<feature type="compositionally biased region" description="Gly residues" evidence="5">
    <location>
        <begin position="56"/>
        <end position="79"/>
    </location>
</feature>
<evidence type="ECO:0000256" key="4">
    <source>
        <dbReference type="PROSITE-ProRule" id="PRU00335"/>
    </source>
</evidence>
<name>E6SJ13_THEM7</name>
<dbReference type="PROSITE" id="PS50977">
    <property type="entry name" value="HTH_TETR_2"/>
    <property type="match status" value="1"/>
</dbReference>
<feature type="compositionally biased region" description="Low complexity" evidence="5">
    <location>
        <begin position="127"/>
        <end position="142"/>
    </location>
</feature>
<dbReference type="SUPFAM" id="SSF46689">
    <property type="entry name" value="Homeodomain-like"/>
    <property type="match status" value="1"/>
</dbReference>
<feature type="compositionally biased region" description="Gly residues" evidence="5">
    <location>
        <begin position="1"/>
        <end position="22"/>
    </location>
</feature>
<keyword evidence="8" id="KW-1185">Reference proteome</keyword>
<dbReference type="GO" id="GO:0000976">
    <property type="term" value="F:transcription cis-regulatory region binding"/>
    <property type="evidence" value="ECO:0007669"/>
    <property type="project" value="TreeGrafter"/>
</dbReference>
<dbReference type="eggNOG" id="COG1309">
    <property type="taxonomic scope" value="Bacteria"/>
</dbReference>
<dbReference type="GO" id="GO:0003700">
    <property type="term" value="F:DNA-binding transcription factor activity"/>
    <property type="evidence" value="ECO:0007669"/>
    <property type="project" value="TreeGrafter"/>
</dbReference>
<evidence type="ECO:0000313" key="7">
    <source>
        <dbReference type="EMBL" id="ADU52037.1"/>
    </source>
</evidence>
<sequence length="378" mass="38958">MPGDGVSQGDGTPRGGNGGETGSGRTDGETRRNADGGNGNGLTPRGSRGGPVRTRNGGGAPPRSGGGTLSSGTAGGGARARGAGTSNDGNASGARTRGDGGIASTGTGGGAPARKGGGIPRTGTAGGASARSDGGAPSSGAAGDRHAAGTVHAGIGRRRTAAAAARRERVGTGPARAADASPRERILDAAVAEFADRGYVRASLSRIAQRAGVAKGLVLYYFGSKDDLYRAAVDRALQPVEAALEEATPDLPRDLFERLRRLGAIKLKVYRDHPDAYRLIVRSMVDPAVSAEFRQRLGEAAARSQELLYRDVDASRLRPGVTVEEAVELLLLVGDGLLPRIVAAIRQRPDLGYADLEHWVQKWERYLALVRDGLYKPS</sequence>
<keyword evidence="2 4" id="KW-0238">DNA-binding</keyword>
<dbReference type="InterPro" id="IPR009057">
    <property type="entry name" value="Homeodomain-like_sf"/>
</dbReference>
<feature type="region of interest" description="Disordered" evidence="5">
    <location>
        <begin position="1"/>
        <end position="181"/>
    </location>
</feature>
<dbReference type="InterPro" id="IPR001647">
    <property type="entry name" value="HTH_TetR"/>
</dbReference>
<keyword evidence="1" id="KW-0805">Transcription regulation</keyword>
<feature type="compositionally biased region" description="Gly residues" evidence="5">
    <location>
        <begin position="99"/>
        <end position="126"/>
    </location>
</feature>
<dbReference type="OrthoDB" id="9780939at2"/>
<dbReference type="PANTHER" id="PTHR30055:SF234">
    <property type="entry name" value="HTH-TYPE TRANSCRIPTIONAL REGULATOR BETI"/>
    <property type="match status" value="1"/>
</dbReference>
<evidence type="ECO:0000256" key="1">
    <source>
        <dbReference type="ARBA" id="ARBA00023015"/>
    </source>
</evidence>
<dbReference type="PANTHER" id="PTHR30055">
    <property type="entry name" value="HTH-TYPE TRANSCRIPTIONAL REGULATOR RUTR"/>
    <property type="match status" value="1"/>
</dbReference>
<dbReference type="Gene3D" id="1.10.357.10">
    <property type="entry name" value="Tetracycline Repressor, domain 2"/>
    <property type="match status" value="1"/>
</dbReference>
<keyword evidence="3" id="KW-0804">Transcription</keyword>
<protein>
    <submittedName>
        <fullName evidence="7">Transcriptional regulator, TetR family</fullName>
    </submittedName>
</protein>
<feature type="DNA-binding region" description="H-T-H motif" evidence="4">
    <location>
        <begin position="203"/>
        <end position="222"/>
    </location>
</feature>
<dbReference type="HOGENOM" id="CLU_731451_0_0_9"/>
<dbReference type="InterPro" id="IPR050109">
    <property type="entry name" value="HTH-type_TetR-like_transc_reg"/>
</dbReference>
<feature type="domain" description="HTH tetR-type" evidence="6">
    <location>
        <begin position="180"/>
        <end position="240"/>
    </location>
</feature>
<dbReference type="Proteomes" id="UP000008915">
    <property type="component" value="Chromosome"/>
</dbReference>
<dbReference type="InterPro" id="IPR036271">
    <property type="entry name" value="Tet_transcr_reg_TetR-rel_C_sf"/>
</dbReference>
<dbReference type="KEGG" id="tmr:Tmar_1954"/>
<dbReference type="Gene3D" id="1.10.10.60">
    <property type="entry name" value="Homeodomain-like"/>
    <property type="match status" value="1"/>
</dbReference>
<evidence type="ECO:0000256" key="3">
    <source>
        <dbReference type="ARBA" id="ARBA00023163"/>
    </source>
</evidence>
<reference evidence="8" key="2">
    <citation type="journal article" date="2010" name="Stand. Genomic Sci.">
        <title>Complete genome sequence of Thermaerobacter marianensis type strain (7p75aT).</title>
        <authorList>
            <person name="Han C."/>
            <person name="Gu W."/>
            <person name="Zhang X."/>
            <person name="Lapidus A."/>
            <person name="Nolan M."/>
            <person name="Copeland A."/>
            <person name="Lucas S."/>
            <person name="Glavina Del Rio T."/>
            <person name="Tice H."/>
            <person name="Cheng J."/>
            <person name="Tapia R."/>
            <person name="Goodwin L."/>
            <person name="Pitluck S."/>
            <person name="Pagani I."/>
            <person name="Ivanova N."/>
            <person name="Mavromatis K."/>
            <person name="Mikhailova N."/>
            <person name="Pati A."/>
            <person name="Chen A."/>
            <person name="Palaniappan K."/>
            <person name="Land M."/>
            <person name="Hauser L."/>
            <person name="Chang Y."/>
            <person name="Jeffries C."/>
            <person name="Schneider S."/>
            <person name="Rohde M."/>
            <person name="Goker M."/>
            <person name="Pukall R."/>
            <person name="Woyke T."/>
            <person name="Bristow J."/>
            <person name="Eisen J."/>
            <person name="Markowitz V."/>
            <person name="Hugenholtz P."/>
            <person name="Kyrpides N."/>
            <person name="Klenk H."/>
            <person name="Detter J."/>
        </authorList>
    </citation>
    <scope>NUCLEOTIDE SEQUENCE [LARGE SCALE GENOMIC DNA]</scope>
    <source>
        <strain evidence="8">ATCC 700841 / DSM 12885 / JCM 10246 / 7p75a</strain>
    </source>
</reference>
<proteinExistence type="predicted"/>
<dbReference type="EMBL" id="CP002344">
    <property type="protein sequence ID" value="ADU52037.1"/>
    <property type="molecule type" value="Genomic_DNA"/>
</dbReference>
<evidence type="ECO:0000256" key="5">
    <source>
        <dbReference type="SAM" id="MobiDB-lite"/>
    </source>
</evidence>
<dbReference type="Pfam" id="PF00440">
    <property type="entry name" value="TetR_N"/>
    <property type="match status" value="1"/>
</dbReference>
<organism evidence="7 8">
    <name type="scientific">Thermaerobacter marianensis (strain ATCC 700841 / DSM 12885 / JCM 10246 / 7p75a)</name>
    <dbReference type="NCBI Taxonomy" id="644966"/>
    <lineage>
        <taxon>Bacteria</taxon>
        <taxon>Bacillati</taxon>
        <taxon>Bacillota</taxon>
        <taxon>Clostridia</taxon>
        <taxon>Eubacteriales</taxon>
        <taxon>Clostridiales Family XVII. Incertae Sedis</taxon>
        <taxon>Thermaerobacter</taxon>
    </lineage>
</organism>
<dbReference type="SUPFAM" id="SSF48498">
    <property type="entry name" value="Tetracyclin repressor-like, C-terminal domain"/>
    <property type="match status" value="1"/>
</dbReference>
<dbReference type="eggNOG" id="COG5164">
    <property type="taxonomic scope" value="Bacteria"/>
</dbReference>
<gene>
    <name evidence="7" type="ordered locus">Tmar_1954</name>
</gene>
<dbReference type="PRINTS" id="PR00455">
    <property type="entry name" value="HTHTETR"/>
</dbReference>
<reference evidence="7 8" key="1">
    <citation type="journal article" date="2010" name="Stand. Genomic Sci.">
        <title>Complete genome sequence of Thermaerobacter marianensis type strain (7p75a).</title>
        <authorList>
            <person name="Han C."/>
            <person name="Gu W."/>
            <person name="Zhang X."/>
            <person name="Lapidus A."/>
            <person name="Nolan M."/>
            <person name="Copeland A."/>
            <person name="Lucas S."/>
            <person name="Del Rio T.G."/>
            <person name="Tice H."/>
            <person name="Cheng J.F."/>
            <person name="Tapia R."/>
            <person name="Goodwin L."/>
            <person name="Pitluck S."/>
            <person name="Pagani I."/>
            <person name="Ivanova N."/>
            <person name="Mavromatis K."/>
            <person name="Mikhailova N."/>
            <person name="Pati A."/>
            <person name="Chen A."/>
            <person name="Palaniappan K."/>
            <person name="Land M."/>
            <person name="Hauser L."/>
            <person name="Chang Y.J."/>
            <person name="Jeffries C.D."/>
            <person name="Schneider S."/>
            <person name="Rohde M."/>
            <person name="Goker M."/>
            <person name="Pukall R."/>
            <person name="Woyke T."/>
            <person name="Bristow J."/>
            <person name="Eisen J.A."/>
            <person name="Markowitz V."/>
            <person name="Hugenholtz P."/>
            <person name="Kyrpides N.C."/>
            <person name="Klenk H.P."/>
            <person name="Detter J.C."/>
        </authorList>
    </citation>
    <scope>NUCLEOTIDE SEQUENCE [LARGE SCALE GENOMIC DNA]</scope>
    <source>
        <strain evidence="8">ATCC 700841 / DSM 12885 / JCM 10246 / 7p75a</strain>
    </source>
</reference>
<evidence type="ECO:0000259" key="6">
    <source>
        <dbReference type="PROSITE" id="PS50977"/>
    </source>
</evidence>
<dbReference type="AlphaFoldDB" id="E6SJ13"/>
<dbReference type="STRING" id="644966.Tmar_1954"/>
<evidence type="ECO:0000256" key="2">
    <source>
        <dbReference type="ARBA" id="ARBA00023125"/>
    </source>
</evidence>
<accession>E6SJ13</accession>